<dbReference type="PANTHER" id="PTHR43156">
    <property type="entry name" value="STAGE II SPORULATION PROTEIN E-RELATED"/>
    <property type="match status" value="1"/>
</dbReference>
<dbReference type="Pfam" id="PF02743">
    <property type="entry name" value="dCache_1"/>
    <property type="match status" value="1"/>
</dbReference>
<dbReference type="GO" id="GO:0007165">
    <property type="term" value="P:signal transduction"/>
    <property type="evidence" value="ECO:0007669"/>
    <property type="project" value="InterPro"/>
</dbReference>
<dbReference type="GO" id="GO:0005886">
    <property type="term" value="C:plasma membrane"/>
    <property type="evidence" value="ECO:0007669"/>
    <property type="project" value="UniProtKB-SubCell"/>
</dbReference>
<evidence type="ECO:0000313" key="10">
    <source>
        <dbReference type="EMBL" id="OKH40995.1"/>
    </source>
</evidence>
<dbReference type="Gene3D" id="3.30.450.20">
    <property type="entry name" value="PAS domain"/>
    <property type="match status" value="1"/>
</dbReference>
<dbReference type="CDD" id="cd06225">
    <property type="entry name" value="HAMP"/>
    <property type="match status" value="1"/>
</dbReference>
<dbReference type="InterPro" id="IPR033479">
    <property type="entry name" value="dCache_1"/>
</dbReference>
<dbReference type="SUPFAM" id="SSF81606">
    <property type="entry name" value="PP2C-like"/>
    <property type="match status" value="1"/>
</dbReference>
<gene>
    <name evidence="10" type="ORF">NIES2119_01445</name>
</gene>
<dbReference type="Gene3D" id="3.60.40.10">
    <property type="entry name" value="PPM-type phosphatase domain"/>
    <property type="match status" value="1"/>
</dbReference>
<dbReference type="Pfam" id="PF00672">
    <property type="entry name" value="HAMP"/>
    <property type="match status" value="1"/>
</dbReference>
<evidence type="ECO:0000313" key="11">
    <source>
        <dbReference type="Proteomes" id="UP000185860"/>
    </source>
</evidence>
<keyword evidence="4" id="KW-0378">Hydrolase</keyword>
<keyword evidence="3 8" id="KW-0812">Transmembrane</keyword>
<evidence type="ECO:0000256" key="3">
    <source>
        <dbReference type="ARBA" id="ARBA00022692"/>
    </source>
</evidence>
<sequence length="703" mass="79160">MTPNKSIIPHKFRLRTTLVIPFVLQIVGAVGLVGYFSFRNGQQVVNDLASQLQKEISFRVEERIRIYLESPQLVNQINEDAVRLGTLDFNNLESARTYLWKQVLRFKSIGHAGLANEKGQYLRVGWVNRSVGSEQPQLAQQLKLGTGDLIYYKLDNNGNPIEVAKIVPNYDVRKRPLYTAVLKNNRAAWSDVYINFGYGSLQINASAPYYDEQGNFLGIFTSQMGLDQIHNFLRTLKVGKSGQVFLIEPSGELIAASLANQSLTVGKGDAQKRLKAQESSNPIMRQSMEYLKERFRDLNNIQDTTQLVFKLNGQKQFLVVSPLKDEYGLHWLTVVVVPEADFMKQINDNTRNTILLCLGALGLAIALGILTARWITRPIENITRASENMTEGSLDQHVKSSPIVEVDRLGKSFNSMAGQLKESFENLEEKVKERTTELANANAEIAALNARLKAENLRMGSELDILKQMQQMILPKPEELKIKGLDIAGFMEPADEVGGDYYDVLETDDIVTIGMGDVTGHGLESGILMLMTQTAVRTLKEIREHDPVTFLATLNRTIYKNVQRMNSQKNLTLVVLNYAESKVSISGQHEEIIVVRNKGKLERIDTMDLGFPIGLTDEISDFINQIVVELNHGDGIVLYTDGITEAMNMSKNQYGLEQLCEIIQQNWDRSAEEIKQIIIKDVRQHIGSQKVFDDITLLVLKRI</sequence>
<dbReference type="EMBL" id="MRCE01000001">
    <property type="protein sequence ID" value="OKH40995.1"/>
    <property type="molecule type" value="Genomic_DNA"/>
</dbReference>
<evidence type="ECO:0000256" key="8">
    <source>
        <dbReference type="SAM" id="Phobius"/>
    </source>
</evidence>
<dbReference type="Pfam" id="PF07228">
    <property type="entry name" value="SpoIIE"/>
    <property type="match status" value="1"/>
</dbReference>
<keyword evidence="7" id="KW-0175">Coiled coil</keyword>
<dbReference type="SUPFAM" id="SSF158472">
    <property type="entry name" value="HAMP domain-like"/>
    <property type="match status" value="1"/>
</dbReference>
<protein>
    <submittedName>
        <fullName evidence="10">Serine/threonine protein phosphatase</fullName>
    </submittedName>
</protein>
<dbReference type="InterPro" id="IPR001932">
    <property type="entry name" value="PPM-type_phosphatase-like_dom"/>
</dbReference>
<dbReference type="Proteomes" id="UP000185860">
    <property type="component" value="Unassembled WGS sequence"/>
</dbReference>
<comment type="subcellular location">
    <subcellularLocation>
        <location evidence="1">Cell membrane</location>
        <topology evidence="1">Multi-pass membrane protein</topology>
    </subcellularLocation>
</comment>
<evidence type="ECO:0000256" key="7">
    <source>
        <dbReference type="SAM" id="Coils"/>
    </source>
</evidence>
<dbReference type="InterPro" id="IPR052016">
    <property type="entry name" value="Bact_Sigma-Reg"/>
</dbReference>
<feature type="coiled-coil region" evidence="7">
    <location>
        <begin position="417"/>
        <end position="458"/>
    </location>
</feature>
<dbReference type="SMART" id="SM00304">
    <property type="entry name" value="HAMP"/>
    <property type="match status" value="1"/>
</dbReference>
<keyword evidence="5 8" id="KW-1133">Transmembrane helix</keyword>
<dbReference type="InterPro" id="IPR036457">
    <property type="entry name" value="PPM-type-like_dom_sf"/>
</dbReference>
<accession>A0A1U7IU38</accession>
<dbReference type="STRING" id="454136.NIES2119_01445"/>
<dbReference type="RefSeq" id="WP_073591669.1">
    <property type="nucleotide sequence ID" value="NZ_MRCE01000001.1"/>
</dbReference>
<feature type="domain" description="HAMP" evidence="9">
    <location>
        <begin position="373"/>
        <end position="425"/>
    </location>
</feature>
<reference evidence="10 11" key="1">
    <citation type="submission" date="2016-11" db="EMBL/GenBank/DDBJ databases">
        <title>Draft Genome Sequences of Nine Cyanobacterial Strains from Diverse Habitats.</title>
        <authorList>
            <person name="Zhu T."/>
            <person name="Hou S."/>
            <person name="Lu X."/>
            <person name="Hess W.R."/>
        </authorList>
    </citation>
    <scope>NUCLEOTIDE SEQUENCE [LARGE SCALE GENOMIC DNA]</scope>
    <source>
        <strain evidence="10 11">IAM M-71</strain>
    </source>
</reference>
<evidence type="ECO:0000256" key="1">
    <source>
        <dbReference type="ARBA" id="ARBA00004651"/>
    </source>
</evidence>
<evidence type="ECO:0000256" key="5">
    <source>
        <dbReference type="ARBA" id="ARBA00022989"/>
    </source>
</evidence>
<evidence type="ECO:0000256" key="2">
    <source>
        <dbReference type="ARBA" id="ARBA00022475"/>
    </source>
</evidence>
<evidence type="ECO:0000259" key="9">
    <source>
        <dbReference type="PROSITE" id="PS50885"/>
    </source>
</evidence>
<keyword evidence="2" id="KW-1003">Cell membrane</keyword>
<dbReference type="PROSITE" id="PS50885">
    <property type="entry name" value="HAMP"/>
    <property type="match status" value="1"/>
</dbReference>
<dbReference type="Gene3D" id="6.10.340.10">
    <property type="match status" value="1"/>
</dbReference>
<dbReference type="SMART" id="SM00331">
    <property type="entry name" value="PP2C_SIG"/>
    <property type="match status" value="1"/>
</dbReference>
<name>A0A1U7IU38_9CYAN</name>
<feature type="transmembrane region" description="Helical" evidence="8">
    <location>
        <begin position="353"/>
        <end position="375"/>
    </location>
</feature>
<organism evidence="10 11">
    <name type="scientific">[Phormidium ambiguum] IAM M-71</name>
    <dbReference type="NCBI Taxonomy" id="454136"/>
    <lineage>
        <taxon>Bacteria</taxon>
        <taxon>Bacillati</taxon>
        <taxon>Cyanobacteriota</taxon>
        <taxon>Cyanophyceae</taxon>
        <taxon>Oscillatoriophycideae</taxon>
        <taxon>Aerosakkonematales</taxon>
        <taxon>Aerosakkonemataceae</taxon>
        <taxon>Floridanema</taxon>
    </lineage>
</organism>
<feature type="transmembrane region" description="Helical" evidence="8">
    <location>
        <begin position="12"/>
        <end position="38"/>
    </location>
</feature>
<dbReference type="InterPro" id="IPR003660">
    <property type="entry name" value="HAMP_dom"/>
</dbReference>
<dbReference type="AlphaFoldDB" id="A0A1U7IU38"/>
<comment type="caution">
    <text evidence="10">The sequence shown here is derived from an EMBL/GenBank/DDBJ whole genome shotgun (WGS) entry which is preliminary data.</text>
</comment>
<dbReference type="OrthoDB" id="9802500at2"/>
<dbReference type="GO" id="GO:0016791">
    <property type="term" value="F:phosphatase activity"/>
    <property type="evidence" value="ECO:0007669"/>
    <property type="project" value="TreeGrafter"/>
</dbReference>
<keyword evidence="6 8" id="KW-0472">Membrane</keyword>
<evidence type="ECO:0000256" key="4">
    <source>
        <dbReference type="ARBA" id="ARBA00022801"/>
    </source>
</evidence>
<dbReference type="PANTHER" id="PTHR43156:SF2">
    <property type="entry name" value="STAGE II SPORULATION PROTEIN E"/>
    <property type="match status" value="1"/>
</dbReference>
<evidence type="ECO:0000256" key="6">
    <source>
        <dbReference type="ARBA" id="ARBA00023136"/>
    </source>
</evidence>
<proteinExistence type="predicted"/>